<dbReference type="PANTHER" id="PTHR23355">
    <property type="entry name" value="RIBONUCLEASE"/>
    <property type="match status" value="1"/>
</dbReference>
<dbReference type="EMBL" id="LT553587">
    <property type="protein sequence ID" value="SAM01698.1"/>
    <property type="molecule type" value="Genomic_DNA"/>
</dbReference>
<proteinExistence type="inferred from homology"/>
<feature type="compositionally biased region" description="Polar residues" evidence="2">
    <location>
        <begin position="119"/>
        <end position="128"/>
    </location>
</feature>
<dbReference type="PANTHER" id="PTHR23355:SF9">
    <property type="entry name" value="DIS3-LIKE EXONUCLEASE 2"/>
    <property type="match status" value="1"/>
</dbReference>
<dbReference type="InParanoid" id="A0A168P3H2"/>
<dbReference type="STRING" id="4829.A0A168P3H2"/>
<feature type="region of interest" description="Disordered" evidence="2">
    <location>
        <begin position="363"/>
        <end position="405"/>
    </location>
</feature>
<name>A0A168P3H2_ABSGL</name>
<feature type="region of interest" description="Disordered" evidence="2">
    <location>
        <begin position="148"/>
        <end position="213"/>
    </location>
</feature>
<dbReference type="Pfam" id="PF17849">
    <property type="entry name" value="OB_Dis3"/>
    <property type="match status" value="1"/>
</dbReference>
<evidence type="ECO:0000256" key="2">
    <source>
        <dbReference type="SAM" id="MobiDB-lite"/>
    </source>
</evidence>
<feature type="compositionally biased region" description="Polar residues" evidence="2">
    <location>
        <begin position="192"/>
        <end position="213"/>
    </location>
</feature>
<feature type="region of interest" description="Disordered" evidence="2">
    <location>
        <begin position="1"/>
        <end position="89"/>
    </location>
</feature>
<dbReference type="InterPro" id="IPR001900">
    <property type="entry name" value="RNase_II/R"/>
</dbReference>
<reference evidence="4" key="1">
    <citation type="submission" date="2016-04" db="EMBL/GenBank/DDBJ databases">
        <authorList>
            <person name="Evans L.H."/>
            <person name="Alamgir A."/>
            <person name="Owens N."/>
            <person name="Weber N.D."/>
            <person name="Virtaneva K."/>
            <person name="Barbian K."/>
            <person name="Babar A."/>
            <person name="Rosenke K."/>
        </authorList>
    </citation>
    <scope>NUCLEOTIDE SEQUENCE [LARGE SCALE GENOMIC DNA]</scope>
    <source>
        <strain evidence="4">CBS 101.48</strain>
    </source>
</reference>
<dbReference type="Pfam" id="PF17877">
    <property type="entry name" value="Dis3l2_C_term"/>
    <property type="match status" value="1"/>
</dbReference>
<feature type="compositionally biased region" description="Basic and acidic residues" evidence="2">
    <location>
        <begin position="108"/>
        <end position="118"/>
    </location>
</feature>
<feature type="region of interest" description="Disordered" evidence="2">
    <location>
        <begin position="101"/>
        <end position="136"/>
    </location>
</feature>
<evidence type="ECO:0000259" key="3">
    <source>
        <dbReference type="SMART" id="SM00955"/>
    </source>
</evidence>
<organism evidence="4">
    <name type="scientific">Absidia glauca</name>
    <name type="common">Pin mould</name>
    <dbReference type="NCBI Taxonomy" id="4829"/>
    <lineage>
        <taxon>Eukaryota</taxon>
        <taxon>Fungi</taxon>
        <taxon>Fungi incertae sedis</taxon>
        <taxon>Mucoromycota</taxon>
        <taxon>Mucoromycotina</taxon>
        <taxon>Mucoromycetes</taxon>
        <taxon>Mucorales</taxon>
        <taxon>Cunninghamellaceae</taxon>
        <taxon>Absidia</taxon>
    </lineage>
</organism>
<dbReference type="GO" id="GO:0003723">
    <property type="term" value="F:RNA binding"/>
    <property type="evidence" value="ECO:0007669"/>
    <property type="project" value="InterPro"/>
</dbReference>
<dbReference type="InterPro" id="IPR041505">
    <property type="entry name" value="Dis3_CSD2"/>
</dbReference>
<dbReference type="FunFam" id="2.40.50.700:FF:000002">
    <property type="entry name" value="Cell wall biogenesis protein"/>
    <property type="match status" value="1"/>
</dbReference>
<keyword evidence="5" id="KW-1185">Reference proteome</keyword>
<evidence type="ECO:0000256" key="1">
    <source>
        <dbReference type="ARBA" id="ARBA00005785"/>
    </source>
</evidence>
<feature type="compositionally biased region" description="Low complexity" evidence="2">
    <location>
        <begin position="154"/>
        <end position="165"/>
    </location>
</feature>
<dbReference type="InterPro" id="IPR012340">
    <property type="entry name" value="NA-bd_OB-fold"/>
</dbReference>
<feature type="compositionally biased region" description="Low complexity" evidence="2">
    <location>
        <begin position="239"/>
        <end position="264"/>
    </location>
</feature>
<dbReference type="GO" id="GO:0000932">
    <property type="term" value="C:P-body"/>
    <property type="evidence" value="ECO:0007669"/>
    <property type="project" value="TreeGrafter"/>
</dbReference>
<dbReference type="SMART" id="SM00955">
    <property type="entry name" value="RNB"/>
    <property type="match status" value="1"/>
</dbReference>
<evidence type="ECO:0000313" key="4">
    <source>
        <dbReference type="EMBL" id="SAM01698.1"/>
    </source>
</evidence>
<feature type="region of interest" description="Disordered" evidence="2">
    <location>
        <begin position="1240"/>
        <end position="1284"/>
    </location>
</feature>
<dbReference type="OrthoDB" id="372421at2759"/>
<dbReference type="GO" id="GO:0006402">
    <property type="term" value="P:mRNA catabolic process"/>
    <property type="evidence" value="ECO:0007669"/>
    <property type="project" value="TreeGrafter"/>
</dbReference>
<dbReference type="InterPro" id="IPR041093">
    <property type="entry name" value="Dis3l2-like_C"/>
</dbReference>
<feature type="compositionally biased region" description="Low complexity" evidence="2">
    <location>
        <begin position="390"/>
        <end position="405"/>
    </location>
</feature>
<feature type="region of interest" description="Disordered" evidence="2">
    <location>
        <begin position="228"/>
        <end position="264"/>
    </location>
</feature>
<dbReference type="FunCoup" id="A0A168P3H2">
    <property type="interactions" value="54"/>
</dbReference>
<dbReference type="OMA" id="MCEEDEA"/>
<dbReference type="InterPro" id="IPR050180">
    <property type="entry name" value="RNR_Ribonuclease"/>
</dbReference>
<feature type="compositionally biased region" description="Low complexity" evidence="2">
    <location>
        <begin position="1262"/>
        <end position="1279"/>
    </location>
</feature>
<comment type="similarity">
    <text evidence="1">Belongs to the RNR ribonuclease family.</text>
</comment>
<dbReference type="Gene3D" id="2.40.50.700">
    <property type="match status" value="1"/>
</dbReference>
<accession>A0A168P3H2</accession>
<dbReference type="Gene3D" id="2.40.50.690">
    <property type="match status" value="1"/>
</dbReference>
<feature type="domain" description="RNB" evidence="3">
    <location>
        <begin position="708"/>
        <end position="1047"/>
    </location>
</feature>
<dbReference type="Proteomes" id="UP000078561">
    <property type="component" value="Unassembled WGS sequence"/>
</dbReference>
<dbReference type="Pfam" id="PF00773">
    <property type="entry name" value="RNB"/>
    <property type="match status" value="1"/>
</dbReference>
<dbReference type="Gene3D" id="2.40.50.140">
    <property type="entry name" value="Nucleic acid-binding proteins"/>
    <property type="match status" value="1"/>
</dbReference>
<evidence type="ECO:0000313" key="5">
    <source>
        <dbReference type="Proteomes" id="UP000078561"/>
    </source>
</evidence>
<sequence length="1337" mass="148893">MSHGLETLEHQSAPESTRGLFDTSDRKSIIFQPSNSTDRHRSLDLSGRTAFSRQSLGHHPLALKDKKPPQQRARSASASDMGSLGSGPRRTLHALHTLTEEDGQQHQQHQEQQLDSKHNPLSKSTFGQVSDRRSSVTMDSLKDMINSMKSIPPTASTSTSALSASGNIGSGGRKYGHRKQQSLSSLPFGLEEQQSTRQSNIRRSYNDGNNTSDMHSVLESKIQELRSISSLSDKKTMVSPRHSSSTSRRFSSGGNGNNSSSNGYDSLTARDVALAEAEANLIGPLMAPGPGGKSFFPGRRHSSDPSSSPSSGSSSNLNRRPSLQQLATLCEESPGPLTDLLTTSRSSFSALSKRTQFNKPLDLYSDDKAKHSPFTQSRRSSRNVDLNWRSSSTTPTQSIIQPTSPRQSFQLVPFTPTKVNFGRDDANPHQRRPLFIAHLPFSALTALFRDRQLVRGMLRVNKRNRSDAFVYCEELDADIYIAGSRDRNRALEGDVVAVRLIDVDKVLQEKREKEQVKSMRNAGQPDARLPDEDDENEIIFGGDEEVHLVKPKLCGVVVAIMERAQNQVFSGTLTLMRPNNKRPHDDTVSNRPKKDLPRIVWFKATDKRVPLIAIPTEQTPDDFVENSQKYATTLFVGSIKRWPITSLHPFGTLEKQLGSVFETSTQTKAIYADNNVTDTDFSDAIYKCLPPKDFEASLESPTVGASKRRDFSQVRCFTIDPIGSNVLDDAFSIEKLDDHSYQVGVHVSDVAYFIKPHSALDKEARTRGVRVDLIHTHVPMVPEIMTEKLTNLIPNHTRFTFSVVWTIDSQGKVLDTWFGKSIIRSCAQLTNEDAYKVIDGGSLDDQCVTNPIRQDIENDIRLLSTITDKLYRRRTESGCLTQLRDETSFEFDSNHSPVGVSVLSKPILKHRMVKELLLLANTSVARKISSRLPEEALLRRHSSPVDRKIRALQQYCARQLGVQVEIGSAGNLENSIQAIKDVKIRKLVSVIVLNTLKAPKYFCAGTHDIAKYSHYALNTPLFTHFTAPSRRYADILVHRQLEYALSTESQDTPFYLDRDTVQKLAQHCNVKKEAALAARDQSRLLFLGTYLNRLANQAGKSVVYREATVVAVDSAHVDVMVGELNLEKRVHLANLPVWRSEFDDTKQTLTMYWRKGVDTYTGRQQFVSDDDDDEGQDDYLDEELMLEEMIHGALLTDKHPQSPLDGHSDQQETILENGKADTTENATMKTSVLEHYAKKTMGTNGTSDPAKNDPSFDYLGATPSSSPSSSPKQPESTKSVSVKRASLARARLSDSTGYSTEQGYQTVKALDKIRVALVVDMARTPPLIRILAVNPFA</sequence>
<dbReference type="GO" id="GO:0000175">
    <property type="term" value="F:3'-5'-RNA exonuclease activity"/>
    <property type="evidence" value="ECO:0007669"/>
    <property type="project" value="TreeGrafter"/>
</dbReference>
<dbReference type="SUPFAM" id="SSF50249">
    <property type="entry name" value="Nucleic acid-binding proteins"/>
    <property type="match status" value="2"/>
</dbReference>
<feature type="region of interest" description="Disordered" evidence="2">
    <location>
        <begin position="284"/>
        <end position="319"/>
    </location>
</feature>
<protein>
    <recommendedName>
        <fullName evidence="3">RNB domain-containing protein</fullName>
    </recommendedName>
</protein>
<gene>
    <name evidence="4" type="primary">ABSGL_07447.1 scaffold 8890</name>
</gene>
<feature type="region of interest" description="Disordered" evidence="2">
    <location>
        <begin position="512"/>
        <end position="534"/>
    </location>
</feature>
<feature type="compositionally biased region" description="Low complexity" evidence="2">
    <location>
        <begin position="304"/>
        <end position="319"/>
    </location>
</feature>